<evidence type="ECO:0000313" key="4">
    <source>
        <dbReference type="EMBL" id="GAK75049.1"/>
    </source>
</evidence>
<name>A0A081D803_NONUL</name>
<dbReference type="GO" id="GO:0004044">
    <property type="term" value="F:amidophosphoribosyltransferase activity"/>
    <property type="evidence" value="ECO:0007669"/>
    <property type="project" value="UniProtKB-EC"/>
</dbReference>
<dbReference type="EC" id="2.4.2.14" evidence="4"/>
<evidence type="ECO:0000256" key="1">
    <source>
        <dbReference type="ARBA" id="ARBA00022679"/>
    </source>
</evidence>
<protein>
    <submittedName>
        <fullName evidence="4">Amidophosphoribosyltransferase</fullName>
        <ecNumber evidence="4">2.4.2.14</ecNumber>
    </submittedName>
</protein>
<evidence type="ECO:0000256" key="2">
    <source>
        <dbReference type="ARBA" id="ARBA00022962"/>
    </source>
</evidence>
<feature type="domain" description="Glutamine amidotransferase type-2" evidence="3">
    <location>
        <begin position="9"/>
        <end position="250"/>
    </location>
</feature>
<proteinExistence type="predicted"/>
<dbReference type="PROSITE" id="PS51278">
    <property type="entry name" value="GATASE_TYPE_2"/>
    <property type="match status" value="1"/>
</dbReference>
<dbReference type="InterPro" id="IPR029055">
    <property type="entry name" value="Ntn_hydrolases_N"/>
</dbReference>
<dbReference type="Gene3D" id="3.60.20.10">
    <property type="entry name" value="Glutamine Phosphoribosylpyrophosphate, subunit 1, domain 1"/>
    <property type="match status" value="1"/>
</dbReference>
<keyword evidence="1 4" id="KW-0808">Transferase</keyword>
<evidence type="ECO:0000313" key="5">
    <source>
        <dbReference type="Proteomes" id="UP000028980"/>
    </source>
</evidence>
<dbReference type="InterPro" id="IPR017932">
    <property type="entry name" value="GATase_2_dom"/>
</dbReference>
<dbReference type="PANTHER" id="PTHR11907">
    <property type="entry name" value="AMIDOPHOSPHORIBOSYLTRANSFERASE"/>
    <property type="match status" value="1"/>
</dbReference>
<dbReference type="Proteomes" id="UP000028980">
    <property type="component" value="Unassembled WGS sequence"/>
</dbReference>
<dbReference type="AlphaFoldDB" id="A0A081D803"/>
<organism evidence="4 5">
    <name type="scientific">Nonlabens ulvanivorans</name>
    <name type="common">Persicivirga ulvanivorans</name>
    <dbReference type="NCBI Taxonomy" id="906888"/>
    <lineage>
        <taxon>Bacteria</taxon>
        <taxon>Pseudomonadati</taxon>
        <taxon>Bacteroidota</taxon>
        <taxon>Flavobacteriia</taxon>
        <taxon>Flavobacteriales</taxon>
        <taxon>Flavobacteriaceae</taxon>
        <taxon>Nonlabens</taxon>
    </lineage>
</organism>
<gene>
    <name evidence="4" type="ORF">JCM19296_627</name>
</gene>
<evidence type="ECO:0000259" key="3">
    <source>
        <dbReference type="PROSITE" id="PS51278"/>
    </source>
</evidence>
<accession>A0A081D803</accession>
<keyword evidence="4" id="KW-0328">Glycosyltransferase</keyword>
<sequence length="250" mass="28839">MSDPLKHECGIALIRLLKPLEYYKEKYGTAFYGINKMYLMMEKQHNRGQDGAGFASIKLDVKPGQRYISRVRSNESQPIQDIFAQINERINSELEENPEIKDDVAAQKVQIPYIGELMMGHVRYGTFGKNSIESVHPFLRQNNWMHRNLIMAGNFNMTNVFELFDKLVELGQHPKDMADTVTVMEKVGHFQDREVSKLYKKFKAEGLSKMESSPKIAEQLNVAKVLKKSAKDWDGAMPWVDLWDMVTLSF</sequence>
<reference evidence="4 5" key="1">
    <citation type="journal article" date="2014" name="Genome Announc.">
        <title>Draft Genome Sequences of Marine Flavobacterium Nonlabens Strains NR17, NR24, NR27, NR32, NR33, and Ara13.</title>
        <authorList>
            <person name="Nakanishi M."/>
            <person name="Meirelles P."/>
            <person name="Suzuki R."/>
            <person name="Takatani N."/>
            <person name="Mino S."/>
            <person name="Suda W."/>
            <person name="Oshima K."/>
            <person name="Hattori M."/>
            <person name="Ohkuma M."/>
            <person name="Hosokawa M."/>
            <person name="Miyashita K."/>
            <person name="Thompson F.L."/>
            <person name="Niwa A."/>
            <person name="Sawabe T."/>
            <person name="Sawabe T."/>
        </authorList>
    </citation>
    <scope>NUCLEOTIDE SEQUENCE [LARGE SCALE GENOMIC DNA]</scope>
    <source>
        <strain evidence="5">JCM19296</strain>
    </source>
</reference>
<dbReference type="SUPFAM" id="SSF56235">
    <property type="entry name" value="N-terminal nucleophile aminohydrolases (Ntn hydrolases)"/>
    <property type="match status" value="1"/>
</dbReference>
<dbReference type="EMBL" id="BBLG01000001">
    <property type="protein sequence ID" value="GAK75049.1"/>
    <property type="molecule type" value="Genomic_DNA"/>
</dbReference>
<comment type="caution">
    <text evidence="4">The sequence shown here is derived from an EMBL/GenBank/DDBJ whole genome shotgun (WGS) entry which is preliminary data.</text>
</comment>
<keyword evidence="2" id="KW-0315">Glutamine amidotransferase</keyword>